<evidence type="ECO:0000313" key="2">
    <source>
        <dbReference type="EMBL" id="MDT0576182.1"/>
    </source>
</evidence>
<keyword evidence="3" id="KW-1185">Reference proteome</keyword>
<keyword evidence="1" id="KW-0472">Membrane</keyword>
<accession>A0ABU2ZL81</accession>
<evidence type="ECO:0000256" key="1">
    <source>
        <dbReference type="SAM" id="Phobius"/>
    </source>
</evidence>
<sequence length="49" mass="5784">MPLWLELLVSLLIVYGGVLAMLAPWLRRRVRLAALRLKREEAARRKQEQ</sequence>
<proteinExistence type="predicted"/>
<protein>
    <recommendedName>
        <fullName evidence="4">Heme exporter protein D</fullName>
    </recommendedName>
</protein>
<comment type="caution">
    <text evidence="2">The sequence shown here is derived from an EMBL/GenBank/DDBJ whole genome shotgun (WGS) entry which is preliminary data.</text>
</comment>
<name>A0ABU2ZL81_9SPHN</name>
<gene>
    <name evidence="2" type="ORF">RM533_08285</name>
</gene>
<dbReference type="Proteomes" id="UP001259803">
    <property type="component" value="Unassembled WGS sequence"/>
</dbReference>
<evidence type="ECO:0000313" key="3">
    <source>
        <dbReference type="Proteomes" id="UP001259803"/>
    </source>
</evidence>
<feature type="transmembrane region" description="Helical" evidence="1">
    <location>
        <begin position="6"/>
        <end position="26"/>
    </location>
</feature>
<keyword evidence="1" id="KW-1133">Transmembrane helix</keyword>
<evidence type="ECO:0008006" key="4">
    <source>
        <dbReference type="Google" id="ProtNLM"/>
    </source>
</evidence>
<keyword evidence="1" id="KW-0812">Transmembrane</keyword>
<reference evidence="2 3" key="1">
    <citation type="submission" date="2023-09" db="EMBL/GenBank/DDBJ databases">
        <authorList>
            <person name="Rey-Velasco X."/>
        </authorList>
    </citation>
    <scope>NUCLEOTIDE SEQUENCE [LARGE SCALE GENOMIC DNA]</scope>
    <source>
        <strain evidence="2 3">F390</strain>
    </source>
</reference>
<dbReference type="RefSeq" id="WP_311340751.1">
    <property type="nucleotide sequence ID" value="NZ_JAVRHS010000005.1"/>
</dbReference>
<dbReference type="EMBL" id="JAVRHS010000005">
    <property type="protein sequence ID" value="MDT0576182.1"/>
    <property type="molecule type" value="Genomic_DNA"/>
</dbReference>
<organism evidence="2 3">
    <name type="scientific">Croceicoccus esteveae</name>
    <dbReference type="NCBI Taxonomy" id="3075597"/>
    <lineage>
        <taxon>Bacteria</taxon>
        <taxon>Pseudomonadati</taxon>
        <taxon>Pseudomonadota</taxon>
        <taxon>Alphaproteobacteria</taxon>
        <taxon>Sphingomonadales</taxon>
        <taxon>Erythrobacteraceae</taxon>
        <taxon>Croceicoccus</taxon>
    </lineage>
</organism>